<accession>A0A414J0S5</accession>
<keyword evidence="2" id="KW-0472">Membrane</keyword>
<protein>
    <recommendedName>
        <fullName evidence="5">Tetratricopeptide repeat protein</fullName>
    </recommendedName>
</protein>
<gene>
    <name evidence="3" type="ORF">DW740_15995</name>
</gene>
<organism evidence="3 4">
    <name type="scientific">Blautia obeum</name>
    <dbReference type="NCBI Taxonomy" id="40520"/>
    <lineage>
        <taxon>Bacteria</taxon>
        <taxon>Bacillati</taxon>
        <taxon>Bacillota</taxon>
        <taxon>Clostridia</taxon>
        <taxon>Lachnospirales</taxon>
        <taxon>Lachnospiraceae</taxon>
        <taxon>Blautia</taxon>
    </lineage>
</organism>
<reference evidence="3 4" key="1">
    <citation type="submission" date="2018-08" db="EMBL/GenBank/DDBJ databases">
        <title>A genome reference for cultivated species of the human gut microbiota.</title>
        <authorList>
            <person name="Zou Y."/>
            <person name="Xue W."/>
            <person name="Luo G."/>
        </authorList>
    </citation>
    <scope>NUCLEOTIDE SEQUENCE [LARGE SCALE GENOMIC DNA]</scope>
    <source>
        <strain evidence="3 4">AM28-23</strain>
    </source>
</reference>
<evidence type="ECO:0000256" key="1">
    <source>
        <dbReference type="SAM" id="Coils"/>
    </source>
</evidence>
<feature type="coiled-coil region" evidence="1">
    <location>
        <begin position="80"/>
        <end position="110"/>
    </location>
</feature>
<sequence length="185" mass="21861">MKIEKKQQIRGPSENAGRTKMKWYRKKWLRVTAVCLVTVLVVSEFVIHYTAQQEIQTDFGPETLLDAQIQEVLKDPMKVLEAFKDAKRQLQDKQQKLLDACNKAEKLIKEEKYEEAIEPVDYLLKEMELTEEEKIQMKMTRTALCFSAGRFDEAMEGCTELINLDRSEEGYYYFMFLLHHRLILQ</sequence>
<keyword evidence="1" id="KW-0175">Coiled coil</keyword>
<keyword evidence="2" id="KW-1133">Transmembrane helix</keyword>
<dbReference type="Gene3D" id="1.25.40.10">
    <property type="entry name" value="Tetratricopeptide repeat domain"/>
    <property type="match status" value="1"/>
</dbReference>
<dbReference type="EMBL" id="QSKF01000017">
    <property type="protein sequence ID" value="RHE37046.1"/>
    <property type="molecule type" value="Genomic_DNA"/>
</dbReference>
<evidence type="ECO:0000256" key="2">
    <source>
        <dbReference type="SAM" id="Phobius"/>
    </source>
</evidence>
<evidence type="ECO:0000313" key="4">
    <source>
        <dbReference type="Proteomes" id="UP000283745"/>
    </source>
</evidence>
<evidence type="ECO:0000313" key="3">
    <source>
        <dbReference type="EMBL" id="RHE37046.1"/>
    </source>
</evidence>
<dbReference type="RefSeq" id="WP_015543420.1">
    <property type="nucleotide sequence ID" value="NZ_CABJFK010000017.1"/>
</dbReference>
<evidence type="ECO:0008006" key="5">
    <source>
        <dbReference type="Google" id="ProtNLM"/>
    </source>
</evidence>
<dbReference type="SUPFAM" id="SSF48452">
    <property type="entry name" value="TPR-like"/>
    <property type="match status" value="1"/>
</dbReference>
<comment type="caution">
    <text evidence="3">The sequence shown here is derived from an EMBL/GenBank/DDBJ whole genome shotgun (WGS) entry which is preliminary data.</text>
</comment>
<dbReference type="AlphaFoldDB" id="A0A414J0S5"/>
<dbReference type="Proteomes" id="UP000283745">
    <property type="component" value="Unassembled WGS sequence"/>
</dbReference>
<proteinExistence type="predicted"/>
<dbReference type="InterPro" id="IPR011990">
    <property type="entry name" value="TPR-like_helical_dom_sf"/>
</dbReference>
<feature type="transmembrane region" description="Helical" evidence="2">
    <location>
        <begin position="28"/>
        <end position="49"/>
    </location>
</feature>
<keyword evidence="2" id="KW-0812">Transmembrane</keyword>
<name>A0A414J0S5_9FIRM</name>